<name>A0A1E5QFL2_9CYAN</name>
<keyword evidence="1" id="KW-0547">Nucleotide-binding</keyword>
<dbReference type="EMBL" id="MJGC01000089">
    <property type="protein sequence ID" value="OEJ73387.1"/>
    <property type="molecule type" value="Genomic_DNA"/>
</dbReference>
<dbReference type="Gene3D" id="3.30.200.20">
    <property type="entry name" value="Phosphorylase Kinase, domain 1"/>
    <property type="match status" value="1"/>
</dbReference>
<dbReference type="InterPro" id="IPR011009">
    <property type="entry name" value="Kinase-like_dom_sf"/>
</dbReference>
<feature type="domain" description="Protein kinase" evidence="4">
    <location>
        <begin position="18"/>
        <end position="277"/>
    </location>
</feature>
<dbReference type="GO" id="GO:0004674">
    <property type="term" value="F:protein serine/threonine kinase activity"/>
    <property type="evidence" value="ECO:0007669"/>
    <property type="project" value="TreeGrafter"/>
</dbReference>
<gene>
    <name evidence="5" type="ORF">BH720_20130</name>
</gene>
<dbReference type="STRING" id="1781255.BH720_20130"/>
<proteinExistence type="predicted"/>
<dbReference type="AlphaFoldDB" id="A0A1E5QFL2"/>
<dbReference type="RefSeq" id="WP_069969020.1">
    <property type="nucleotide sequence ID" value="NZ_CM124774.1"/>
</dbReference>
<evidence type="ECO:0000259" key="4">
    <source>
        <dbReference type="PROSITE" id="PS50011"/>
    </source>
</evidence>
<evidence type="ECO:0000256" key="3">
    <source>
        <dbReference type="SAM" id="Phobius"/>
    </source>
</evidence>
<dbReference type="PROSITE" id="PS50011">
    <property type="entry name" value="PROTEIN_KINASE_DOM"/>
    <property type="match status" value="1"/>
</dbReference>
<dbReference type="CDD" id="cd14014">
    <property type="entry name" value="STKc_PknB_like"/>
    <property type="match status" value="1"/>
</dbReference>
<sequence length="466" mass="52869">MTTSAFSELFQSPLGGRYAIERSLGKQVGRQTFLAYDLQSQVQVVIKLLLLGKDFQWQDLKLFDREAKTLQSLHHPAIPRYLDYLDINLPRCKGVALVQSYIDAQSLEAHLRAGRTFSQAEVQNLAKALLEVLIYLHQQSPPVIHRDIKPSNILLTGTSDGSMGQIYLVDFGSVQHLAAKQGTTITVVGTYGYMPPEQFGGHTTPASDLYSLGVTLIYLITGQHPTELEQQGFRLHFQHSSLAPIFVDWLKWLIEPSPDERPASAKEALQVLENPRSRRKRVTIQQPKHSKILLNKTPECLDVRLPQKGMFRWPIVVLLGVVSFIGTRWIHTTIRSTPALADYAGKGLYLYTKIGSITTLVVVLITLLLVALLYKCLSSRVHLRINRKQVFLVRKSFIFEWQESWGATQSVEQILICPLLRTYEVVIQAESKEYTFGKGLLTRAEARWLAHELSNWLDVPCEEWKN</sequence>
<dbReference type="Gene3D" id="1.10.510.10">
    <property type="entry name" value="Transferase(Phosphotransferase) domain 1"/>
    <property type="match status" value="1"/>
</dbReference>
<dbReference type="InterPro" id="IPR008271">
    <property type="entry name" value="Ser/Thr_kinase_AS"/>
</dbReference>
<comment type="caution">
    <text evidence="5">The sequence shown here is derived from an EMBL/GenBank/DDBJ whole genome shotgun (WGS) entry which is preliminary data.</text>
</comment>
<evidence type="ECO:0000256" key="1">
    <source>
        <dbReference type="ARBA" id="ARBA00022741"/>
    </source>
</evidence>
<feature type="transmembrane region" description="Helical" evidence="3">
    <location>
        <begin position="311"/>
        <end position="330"/>
    </location>
</feature>
<evidence type="ECO:0000256" key="2">
    <source>
        <dbReference type="ARBA" id="ARBA00022840"/>
    </source>
</evidence>
<evidence type="ECO:0000313" key="5">
    <source>
        <dbReference type="EMBL" id="OEJ73387.1"/>
    </source>
</evidence>
<dbReference type="GO" id="GO:0005524">
    <property type="term" value="F:ATP binding"/>
    <property type="evidence" value="ECO:0007669"/>
    <property type="project" value="UniProtKB-KW"/>
</dbReference>
<dbReference type="PANTHER" id="PTHR24363:SF7">
    <property type="entry name" value="SERINE_THREONINE-PROTEIN KINASE-LIKE PROTEIN E"/>
    <property type="match status" value="1"/>
</dbReference>
<dbReference type="PROSITE" id="PS00108">
    <property type="entry name" value="PROTEIN_KINASE_ST"/>
    <property type="match status" value="1"/>
</dbReference>
<accession>A0A1E5QFL2</accession>
<keyword evidence="3" id="KW-0812">Transmembrane</keyword>
<protein>
    <recommendedName>
        <fullName evidence="4">Protein kinase domain-containing protein</fullName>
    </recommendedName>
</protein>
<dbReference type="OrthoDB" id="5518868at2"/>
<reference evidence="5" key="1">
    <citation type="submission" date="2016-09" db="EMBL/GenBank/DDBJ databases">
        <title>Draft genome of thermotolerant cyanobacterium Desertifilum sp. strain IPPAS B-1220.</title>
        <authorList>
            <person name="Sinetova M.A."/>
            <person name="Bolakhan K."/>
            <person name="Zayadan B.K."/>
            <person name="Mironov K.S."/>
            <person name="Ustinova V."/>
            <person name="Kupriyanova E.V."/>
            <person name="Sidorov R.A."/>
            <person name="Skrypnik A.N."/>
            <person name="Gogoleva N.E."/>
            <person name="Gogolev Y.V."/>
            <person name="Los D.A."/>
        </authorList>
    </citation>
    <scope>NUCLEOTIDE SEQUENCE [LARGE SCALE GENOMIC DNA]</scope>
    <source>
        <strain evidence="5">IPPAS B-1220</strain>
    </source>
</reference>
<dbReference type="InterPro" id="IPR000719">
    <property type="entry name" value="Prot_kinase_dom"/>
</dbReference>
<keyword evidence="3" id="KW-1133">Transmembrane helix</keyword>
<dbReference type="Pfam" id="PF00069">
    <property type="entry name" value="Pkinase"/>
    <property type="match status" value="1"/>
</dbReference>
<organism evidence="5">
    <name type="scientific">Desertifilum tharense IPPAS B-1220</name>
    <dbReference type="NCBI Taxonomy" id="1781255"/>
    <lineage>
        <taxon>Bacteria</taxon>
        <taxon>Bacillati</taxon>
        <taxon>Cyanobacteriota</taxon>
        <taxon>Cyanophyceae</taxon>
        <taxon>Desertifilales</taxon>
        <taxon>Desertifilaceae</taxon>
        <taxon>Desertifilum</taxon>
    </lineage>
</organism>
<keyword evidence="2" id="KW-0067">ATP-binding</keyword>
<dbReference type="PANTHER" id="PTHR24363">
    <property type="entry name" value="SERINE/THREONINE PROTEIN KINASE"/>
    <property type="match status" value="1"/>
</dbReference>
<feature type="transmembrane region" description="Helical" evidence="3">
    <location>
        <begin position="350"/>
        <end position="374"/>
    </location>
</feature>
<keyword evidence="3" id="KW-0472">Membrane</keyword>
<dbReference type="SMART" id="SM00220">
    <property type="entry name" value="S_TKc"/>
    <property type="match status" value="1"/>
</dbReference>
<dbReference type="SUPFAM" id="SSF56112">
    <property type="entry name" value="Protein kinase-like (PK-like)"/>
    <property type="match status" value="1"/>
</dbReference>